<dbReference type="Pfam" id="PF00329">
    <property type="entry name" value="Complex1_30kDa"/>
    <property type="match status" value="1"/>
</dbReference>
<evidence type="ECO:0000259" key="10">
    <source>
        <dbReference type="Pfam" id="PF00329"/>
    </source>
</evidence>
<accession>A0A0R3WAB7</accession>
<dbReference type="SUPFAM" id="SSF143243">
    <property type="entry name" value="Nqo5-like"/>
    <property type="match status" value="1"/>
</dbReference>
<dbReference type="GO" id="GO:0008137">
    <property type="term" value="F:NADH dehydrogenase (ubiquinone) activity"/>
    <property type="evidence" value="ECO:0007669"/>
    <property type="project" value="UniProtKB-EC"/>
</dbReference>
<gene>
    <name evidence="11" type="ORF">TASK_LOCUS7480</name>
</gene>
<dbReference type="AlphaFoldDB" id="A0A0R3WAB7"/>
<proteinExistence type="inferred from homology"/>
<dbReference type="PROSITE" id="PS00542">
    <property type="entry name" value="COMPLEX1_30K"/>
    <property type="match status" value="1"/>
</dbReference>
<name>A0A0R3WAB7_TAEAS</name>
<dbReference type="Proteomes" id="UP000282613">
    <property type="component" value="Unassembled WGS sequence"/>
</dbReference>
<evidence type="ECO:0000256" key="3">
    <source>
        <dbReference type="ARBA" id="ARBA00020084"/>
    </source>
</evidence>
<evidence type="ECO:0000313" key="12">
    <source>
        <dbReference type="Proteomes" id="UP000282613"/>
    </source>
</evidence>
<reference evidence="11 12" key="2">
    <citation type="submission" date="2018-11" db="EMBL/GenBank/DDBJ databases">
        <authorList>
            <consortium name="Pathogen Informatics"/>
        </authorList>
    </citation>
    <scope>NUCLEOTIDE SEQUENCE [LARGE SCALE GENOMIC DNA]</scope>
</reference>
<keyword evidence="6 9" id="KW-0520">NAD</keyword>
<dbReference type="InterPro" id="IPR001268">
    <property type="entry name" value="NADH_UbQ_OxRdtase_30kDa_su"/>
</dbReference>
<dbReference type="PANTHER" id="PTHR10884">
    <property type="entry name" value="NADH DEHYDROGENASE UBIQUINONE IRON-SULFUR PROTEIN 3"/>
    <property type="match status" value="1"/>
</dbReference>
<dbReference type="FunFam" id="3.30.460.80:FF:000002">
    <property type="entry name" value="NADH dehydrogenase iron-sulfur protein 3, mitochondrial"/>
    <property type="match status" value="1"/>
</dbReference>
<reference evidence="13" key="1">
    <citation type="submission" date="2017-02" db="UniProtKB">
        <authorList>
            <consortium name="WormBaseParasite"/>
        </authorList>
    </citation>
    <scope>IDENTIFICATION</scope>
</reference>
<comment type="subcellular location">
    <subcellularLocation>
        <location evidence="1">Mitochondrion</location>
    </subcellularLocation>
</comment>
<dbReference type="InterPro" id="IPR037232">
    <property type="entry name" value="NADH_quin_OxRdtase_su_C/D-like"/>
</dbReference>
<dbReference type="WBParaSite" id="TASK_0000747901-mRNA-1">
    <property type="protein sequence ID" value="TASK_0000747901-mRNA-1"/>
    <property type="gene ID" value="TASK_0000747901"/>
</dbReference>
<comment type="catalytic activity">
    <reaction evidence="8">
        <text>a ubiquinone + NADH + 5 H(+)(in) = a ubiquinol + NAD(+) + 4 H(+)(out)</text>
        <dbReference type="Rhea" id="RHEA:29091"/>
        <dbReference type="Rhea" id="RHEA-COMP:9565"/>
        <dbReference type="Rhea" id="RHEA-COMP:9566"/>
        <dbReference type="ChEBI" id="CHEBI:15378"/>
        <dbReference type="ChEBI" id="CHEBI:16389"/>
        <dbReference type="ChEBI" id="CHEBI:17976"/>
        <dbReference type="ChEBI" id="CHEBI:57540"/>
        <dbReference type="ChEBI" id="CHEBI:57945"/>
        <dbReference type="EC" id="7.1.1.2"/>
    </reaction>
</comment>
<dbReference type="HAMAP" id="MF_01357">
    <property type="entry name" value="NDH1_NuoC"/>
    <property type="match status" value="1"/>
</dbReference>
<evidence type="ECO:0000256" key="9">
    <source>
        <dbReference type="RuleBase" id="RU003456"/>
    </source>
</evidence>
<dbReference type="Gene3D" id="3.30.460.80">
    <property type="entry name" value="NADH:ubiquinone oxidoreductase, 30kDa subunit"/>
    <property type="match status" value="1"/>
</dbReference>
<dbReference type="NCBIfam" id="NF004733">
    <property type="entry name" value="PRK06074.1-5"/>
    <property type="match status" value="1"/>
</dbReference>
<keyword evidence="7" id="KW-0830">Ubiquinone</keyword>
<keyword evidence="12" id="KW-1185">Reference proteome</keyword>
<evidence type="ECO:0000256" key="6">
    <source>
        <dbReference type="ARBA" id="ARBA00023027"/>
    </source>
</evidence>
<evidence type="ECO:0000256" key="7">
    <source>
        <dbReference type="ARBA" id="ARBA00023075"/>
    </source>
</evidence>
<evidence type="ECO:0000256" key="8">
    <source>
        <dbReference type="ARBA" id="ARBA00049551"/>
    </source>
</evidence>
<feature type="domain" description="NADH:ubiquinone oxidoreductase 30kDa subunit" evidence="10">
    <location>
        <begin position="77"/>
        <end position="196"/>
    </location>
</feature>
<dbReference type="STRING" id="60517.A0A0R3WAB7"/>
<dbReference type="NCBIfam" id="TIGR01961">
    <property type="entry name" value="NuoC_fam"/>
    <property type="match status" value="1"/>
</dbReference>
<keyword evidence="4 9" id="KW-0813">Transport</keyword>
<dbReference type="EMBL" id="UYRS01018624">
    <property type="protein sequence ID" value="VDK38453.1"/>
    <property type="molecule type" value="Genomic_DNA"/>
</dbReference>
<dbReference type="InterPro" id="IPR010218">
    <property type="entry name" value="NADH_DH_suC"/>
</dbReference>
<evidence type="ECO:0000256" key="5">
    <source>
        <dbReference type="ARBA" id="ARBA00022967"/>
    </source>
</evidence>
<comment type="similarity">
    <text evidence="2 9">Belongs to the complex I 30 kDa subunit family.</text>
</comment>
<keyword evidence="5 9" id="KW-1278">Translocase</keyword>
<dbReference type="GO" id="GO:0005739">
    <property type="term" value="C:mitochondrion"/>
    <property type="evidence" value="ECO:0007669"/>
    <property type="project" value="UniProtKB-SubCell"/>
</dbReference>
<sequence>MNRLCRFSVSAFSNLIRPLGVAGSSRIPARRFAEIGNKAVDPHLEKLSKFGAYVAESIPKFVQKVELSHLRELDIFIHPDGIVPVVSFLRNNHNAQFGALIDITAMDVPARPCRFEIVYNLLSLRYNSRVRVRTYTDELTPISSVCDLYQAANWYEREVWDMYGVFFSDHPDLRRILTDYGFQGHPQRKDFPLSGYTEMRYDEELKRVVIEPIELAQEYRKFDFKTPWESFAKFRDPEHNTARIDNVEKTRKAKEITGK</sequence>
<dbReference type="GO" id="GO:0016651">
    <property type="term" value="F:oxidoreductase activity, acting on NAD(P)H"/>
    <property type="evidence" value="ECO:0007669"/>
    <property type="project" value="InterPro"/>
</dbReference>
<evidence type="ECO:0000256" key="4">
    <source>
        <dbReference type="ARBA" id="ARBA00022448"/>
    </source>
</evidence>
<evidence type="ECO:0000313" key="13">
    <source>
        <dbReference type="WBParaSite" id="TASK_0000747901-mRNA-1"/>
    </source>
</evidence>
<dbReference type="GO" id="GO:0016020">
    <property type="term" value="C:membrane"/>
    <property type="evidence" value="ECO:0007669"/>
    <property type="project" value="UniProtKB-ARBA"/>
</dbReference>
<dbReference type="OrthoDB" id="37721at2759"/>
<protein>
    <recommendedName>
        <fullName evidence="3">NADH dehydrogenase [ubiquinone] iron-sulfur protein 3, mitochondrial</fullName>
    </recommendedName>
</protein>
<dbReference type="PANTHER" id="PTHR10884:SF14">
    <property type="entry name" value="NADH DEHYDROGENASE [UBIQUINONE] IRON-SULFUR PROTEIN 3, MITOCHONDRIAL"/>
    <property type="match status" value="1"/>
</dbReference>
<evidence type="ECO:0000256" key="1">
    <source>
        <dbReference type="ARBA" id="ARBA00004173"/>
    </source>
</evidence>
<evidence type="ECO:0000256" key="2">
    <source>
        <dbReference type="ARBA" id="ARBA00007569"/>
    </source>
</evidence>
<evidence type="ECO:0000313" key="11">
    <source>
        <dbReference type="EMBL" id="VDK38453.1"/>
    </source>
</evidence>
<organism evidence="13">
    <name type="scientific">Taenia asiatica</name>
    <name type="common">Asian tapeworm</name>
    <dbReference type="NCBI Taxonomy" id="60517"/>
    <lineage>
        <taxon>Eukaryota</taxon>
        <taxon>Metazoa</taxon>
        <taxon>Spiralia</taxon>
        <taxon>Lophotrochozoa</taxon>
        <taxon>Platyhelminthes</taxon>
        <taxon>Cestoda</taxon>
        <taxon>Eucestoda</taxon>
        <taxon>Cyclophyllidea</taxon>
        <taxon>Taeniidae</taxon>
        <taxon>Taenia</taxon>
    </lineage>
</organism>
<dbReference type="InterPro" id="IPR020396">
    <property type="entry name" value="NADH_UbQ_OxRdtase_CS"/>
</dbReference>